<proteinExistence type="predicted"/>
<name>A0AC35GFP7_9BILA</name>
<protein>
    <submittedName>
        <fullName evidence="2">Uncharacterized protein</fullName>
    </submittedName>
</protein>
<evidence type="ECO:0000313" key="2">
    <source>
        <dbReference type="WBParaSite" id="PS1159_v2.g4708.t1"/>
    </source>
</evidence>
<evidence type="ECO:0000313" key="1">
    <source>
        <dbReference type="Proteomes" id="UP000887580"/>
    </source>
</evidence>
<dbReference type="Proteomes" id="UP000887580">
    <property type="component" value="Unplaced"/>
</dbReference>
<reference evidence="2" key="1">
    <citation type="submission" date="2022-11" db="UniProtKB">
        <authorList>
            <consortium name="WormBaseParasite"/>
        </authorList>
    </citation>
    <scope>IDENTIFICATION</scope>
</reference>
<organism evidence="1 2">
    <name type="scientific">Panagrolaimus sp. PS1159</name>
    <dbReference type="NCBI Taxonomy" id="55785"/>
    <lineage>
        <taxon>Eukaryota</taxon>
        <taxon>Metazoa</taxon>
        <taxon>Ecdysozoa</taxon>
        <taxon>Nematoda</taxon>
        <taxon>Chromadorea</taxon>
        <taxon>Rhabditida</taxon>
        <taxon>Tylenchina</taxon>
        <taxon>Panagrolaimomorpha</taxon>
        <taxon>Panagrolaimoidea</taxon>
        <taxon>Panagrolaimidae</taxon>
        <taxon>Panagrolaimus</taxon>
    </lineage>
</organism>
<sequence length="68" mass="7827">MASKDTEVELERLLVDDDDNAEKPLPRQHTNTGFFFKAYVIISMTILWTGYTLMVRYTRSTTPAAEVQ</sequence>
<accession>A0AC35GFP7</accession>
<dbReference type="WBParaSite" id="PS1159_v2.g4708.t1">
    <property type="protein sequence ID" value="PS1159_v2.g4708.t1"/>
    <property type="gene ID" value="PS1159_v2.g4708"/>
</dbReference>